<reference evidence="1" key="1">
    <citation type="submission" date="2021-07" db="EMBL/GenBank/DDBJ databases">
        <title>Neiella marina sp. nov., isolated from the intestinal content of sea cucumber Apostichopus japonicus.</title>
        <authorList>
            <person name="Bai X."/>
        </authorList>
    </citation>
    <scope>NUCLEOTIDE SEQUENCE</scope>
    <source>
        <strain evidence="1">126</strain>
    </source>
</reference>
<protein>
    <submittedName>
        <fullName evidence="1">Uncharacterized protein</fullName>
    </submittedName>
</protein>
<dbReference type="PROSITE" id="PS51257">
    <property type="entry name" value="PROKAR_LIPOPROTEIN"/>
    <property type="match status" value="1"/>
</dbReference>
<evidence type="ECO:0000313" key="1">
    <source>
        <dbReference type="EMBL" id="MBW8189806.1"/>
    </source>
</evidence>
<name>A0ABS7EDD0_9GAMM</name>
<keyword evidence="2" id="KW-1185">Reference proteome</keyword>
<dbReference type="RefSeq" id="WP_220102495.1">
    <property type="nucleotide sequence ID" value="NZ_JAHZSS010000002.1"/>
</dbReference>
<evidence type="ECO:0000313" key="2">
    <source>
        <dbReference type="Proteomes" id="UP001166251"/>
    </source>
</evidence>
<dbReference type="EMBL" id="JAHZSS010000002">
    <property type="protein sequence ID" value="MBW8189806.1"/>
    <property type="molecule type" value="Genomic_DNA"/>
</dbReference>
<gene>
    <name evidence="1" type="ORF">K0504_02065</name>
</gene>
<dbReference type="Proteomes" id="UP001166251">
    <property type="component" value="Unassembled WGS sequence"/>
</dbReference>
<comment type="caution">
    <text evidence="1">The sequence shown here is derived from an EMBL/GenBank/DDBJ whole genome shotgun (WGS) entry which is preliminary data.</text>
</comment>
<accession>A0ABS7EDD0</accession>
<organism evidence="1 2">
    <name type="scientific">Neiella holothuriorum</name>
    <dbReference type="NCBI Taxonomy" id="2870530"/>
    <lineage>
        <taxon>Bacteria</taxon>
        <taxon>Pseudomonadati</taxon>
        <taxon>Pseudomonadota</taxon>
        <taxon>Gammaproteobacteria</taxon>
        <taxon>Alteromonadales</taxon>
        <taxon>Echinimonadaceae</taxon>
        <taxon>Neiella</taxon>
    </lineage>
</organism>
<sequence length="239" mass="25395">MKHLLILAATAMLGACSSTQTTPPLSQQGSAKVGVVVLVDEAPTHIHHGSLAFFDFAKAQPTEHNYQQQLGDAVSQLLEQANHQAVALSPTSTLMAERSNLFTYLSADMAFEADVASELNTMASANQLDYVIAIYPKKVAVDPKSNDYVAGLGLYSYCNFGHCNAAVLSSVDARIYDASAGKAVAISALESYQQINLNTIELADDPSKLAPDTIDAAAQQGVDAFVKRLTVMLQQAGMV</sequence>
<proteinExistence type="predicted"/>